<feature type="region of interest" description="Disordered" evidence="11">
    <location>
        <begin position="476"/>
        <end position="497"/>
    </location>
</feature>
<evidence type="ECO:0000256" key="5">
    <source>
        <dbReference type="ARBA" id="ARBA00022777"/>
    </source>
</evidence>
<evidence type="ECO:0000256" key="1">
    <source>
        <dbReference type="ARBA" id="ARBA00004713"/>
    </source>
</evidence>
<dbReference type="PANTHER" id="PTHR46969:SF1">
    <property type="entry name" value="BIFUNCTIONAL PROTEIN HLDE"/>
    <property type="match status" value="1"/>
</dbReference>
<dbReference type="InterPro" id="IPR004821">
    <property type="entry name" value="Cyt_trans-like"/>
</dbReference>
<evidence type="ECO:0000256" key="2">
    <source>
        <dbReference type="ARBA" id="ARBA00022679"/>
    </source>
</evidence>
<dbReference type="GO" id="GO:0033786">
    <property type="term" value="F:heptose-1-phosphate adenylyltransferase activity"/>
    <property type="evidence" value="ECO:0007669"/>
    <property type="project" value="UniProtKB-UniRule"/>
</dbReference>
<keyword evidence="4 10" id="KW-0547">Nucleotide-binding</keyword>
<keyword evidence="5 10" id="KW-0418">Kinase</keyword>
<evidence type="ECO:0000256" key="6">
    <source>
        <dbReference type="ARBA" id="ARBA00022840"/>
    </source>
</evidence>
<comment type="function">
    <text evidence="10">Catalyzes the ADP transfer from ATP to D-glycero-beta-D-manno-heptose 1-phosphate, yielding ADP-D-glycero-beta-D-manno-heptose.</text>
</comment>
<proteinExistence type="inferred from homology"/>
<keyword evidence="3 10" id="KW-0548">Nucleotidyltransferase</keyword>
<evidence type="ECO:0000256" key="10">
    <source>
        <dbReference type="HAMAP-Rule" id="MF_01603"/>
    </source>
</evidence>
<dbReference type="NCBIfam" id="TIGR00125">
    <property type="entry name" value="cyt_tran_rel"/>
    <property type="match status" value="1"/>
</dbReference>
<dbReference type="Gene3D" id="3.40.50.620">
    <property type="entry name" value="HUPs"/>
    <property type="match status" value="1"/>
</dbReference>
<dbReference type="SUPFAM" id="SSF52374">
    <property type="entry name" value="Nucleotidylyl transferase"/>
    <property type="match status" value="1"/>
</dbReference>
<comment type="similarity">
    <text evidence="10">In the C-terminal section; belongs to the cytidylyltransferase family.</text>
</comment>
<reference evidence="14 15" key="1">
    <citation type="submission" date="2016-10" db="EMBL/GenBank/DDBJ databases">
        <authorList>
            <person name="de Groot N.N."/>
        </authorList>
    </citation>
    <scope>NUCLEOTIDE SEQUENCE [LARGE SCALE GENOMIC DNA]</scope>
    <source>
        <strain evidence="14 15">DSM 43794</strain>
    </source>
</reference>
<feature type="region of interest" description="Ribokinase" evidence="10">
    <location>
        <begin position="1"/>
        <end position="322"/>
    </location>
</feature>
<dbReference type="AlphaFoldDB" id="A0A1H1BJ84"/>
<dbReference type="InterPro" id="IPR029056">
    <property type="entry name" value="Ribokinase-like"/>
</dbReference>
<dbReference type="InterPro" id="IPR014729">
    <property type="entry name" value="Rossmann-like_a/b/a_fold"/>
</dbReference>
<evidence type="ECO:0000256" key="4">
    <source>
        <dbReference type="ARBA" id="ARBA00022741"/>
    </source>
</evidence>
<keyword evidence="2 10" id="KW-0808">Transferase</keyword>
<evidence type="ECO:0000259" key="12">
    <source>
        <dbReference type="Pfam" id="PF00294"/>
    </source>
</evidence>
<feature type="domain" description="Carbohydrate kinase PfkB" evidence="12">
    <location>
        <begin position="13"/>
        <end position="310"/>
    </location>
</feature>
<feature type="binding site" evidence="10">
    <location>
        <begin position="193"/>
        <end position="196"/>
    </location>
    <ligand>
        <name>ATP</name>
        <dbReference type="ChEBI" id="CHEBI:30616"/>
    </ligand>
</feature>
<dbReference type="OrthoDB" id="9802794at2"/>
<dbReference type="GO" id="GO:0016773">
    <property type="term" value="F:phosphotransferase activity, alcohol group as acceptor"/>
    <property type="evidence" value="ECO:0007669"/>
    <property type="project" value="InterPro"/>
</dbReference>
<dbReference type="STRING" id="35622.SAMN04489764_0992"/>
<dbReference type="GO" id="GO:0009244">
    <property type="term" value="P:lipopolysaccharide core region biosynthetic process"/>
    <property type="evidence" value="ECO:0007669"/>
    <property type="project" value="UniProtKB-UniPathway"/>
</dbReference>
<organism evidence="14 15">
    <name type="scientific">Thermostaphylospora chromogena</name>
    <dbReference type="NCBI Taxonomy" id="35622"/>
    <lineage>
        <taxon>Bacteria</taxon>
        <taxon>Bacillati</taxon>
        <taxon>Actinomycetota</taxon>
        <taxon>Actinomycetes</taxon>
        <taxon>Streptosporangiales</taxon>
        <taxon>Thermomonosporaceae</taxon>
        <taxon>Thermostaphylospora</taxon>
    </lineage>
</organism>
<feature type="domain" description="Cytidyltransferase-like" evidence="13">
    <location>
        <begin position="346"/>
        <end position="451"/>
    </location>
</feature>
<comment type="pathway">
    <text evidence="1">Bacterial outer membrane biogenesis; LPS core biosynthesis.</text>
</comment>
<dbReference type="HAMAP" id="MF_01603">
    <property type="entry name" value="HldE"/>
    <property type="match status" value="1"/>
</dbReference>
<evidence type="ECO:0000256" key="3">
    <source>
        <dbReference type="ARBA" id="ARBA00022695"/>
    </source>
</evidence>
<evidence type="ECO:0000256" key="11">
    <source>
        <dbReference type="SAM" id="MobiDB-lite"/>
    </source>
</evidence>
<accession>A0A1H1BJ84</accession>
<dbReference type="InterPro" id="IPR011914">
    <property type="entry name" value="RfaE_dom_II"/>
</dbReference>
<comment type="pathway">
    <text evidence="10">Nucleotide-sugar biosynthesis; ADP-L-glycero-beta-D-manno-heptose biosynthesis; ADP-L-glycero-beta-D-manno-heptose from D-glycero-beta-D-manno-heptose 7-phosphate: step 1/4.</text>
</comment>
<comment type="pathway">
    <text evidence="10">Nucleotide-sugar biosynthesis; ADP-L-glycero-beta-D-manno-heptose biosynthesis; ADP-L-glycero-beta-D-manno-heptose from D-glycero-beta-D-manno-heptose 7-phosphate: step 3/4.</text>
</comment>
<dbReference type="SUPFAM" id="SSF53613">
    <property type="entry name" value="Ribokinase-like"/>
    <property type="match status" value="1"/>
</dbReference>
<dbReference type="GO" id="GO:0097171">
    <property type="term" value="P:ADP-L-glycero-beta-D-manno-heptose biosynthetic process"/>
    <property type="evidence" value="ECO:0007669"/>
    <property type="project" value="UniProtKB-UniPathway"/>
</dbReference>
<dbReference type="GO" id="GO:0005829">
    <property type="term" value="C:cytosol"/>
    <property type="evidence" value="ECO:0007669"/>
    <property type="project" value="TreeGrafter"/>
</dbReference>
<dbReference type="PANTHER" id="PTHR46969">
    <property type="entry name" value="BIFUNCTIONAL PROTEIN HLDE"/>
    <property type="match status" value="1"/>
</dbReference>
<comment type="catalytic activity">
    <reaction evidence="10">
        <text>D-glycero-beta-D-manno-heptose 7-phosphate + ATP = D-glycero-beta-D-manno-heptose 1,7-bisphosphate + ADP + H(+)</text>
        <dbReference type="Rhea" id="RHEA:27473"/>
        <dbReference type="ChEBI" id="CHEBI:15378"/>
        <dbReference type="ChEBI" id="CHEBI:30616"/>
        <dbReference type="ChEBI" id="CHEBI:60204"/>
        <dbReference type="ChEBI" id="CHEBI:60208"/>
        <dbReference type="ChEBI" id="CHEBI:456216"/>
        <dbReference type="EC" id="2.7.1.167"/>
    </reaction>
</comment>
<dbReference type="Proteomes" id="UP000217103">
    <property type="component" value="Unassembled WGS sequence"/>
</dbReference>
<evidence type="ECO:0000313" key="15">
    <source>
        <dbReference type="Proteomes" id="UP000217103"/>
    </source>
</evidence>
<protein>
    <recommendedName>
        <fullName evidence="10">Bifunctional protein HldE</fullName>
    </recommendedName>
    <domain>
        <recommendedName>
            <fullName evidence="10">D-beta-D-heptose 7-phosphate kinase</fullName>
            <ecNumber evidence="10">2.7.1.167</ecNumber>
        </recommendedName>
        <alternativeName>
            <fullName evidence="10">D-beta-D-heptose 7-phosphotransferase</fullName>
        </alternativeName>
        <alternativeName>
            <fullName evidence="10">D-glycero-beta-D-manno-heptose-7-phosphate kinase</fullName>
        </alternativeName>
    </domain>
    <domain>
        <recommendedName>
            <fullName evidence="10">D-beta-D-heptose 1-phosphate adenylyltransferase</fullName>
            <ecNumber evidence="10">2.7.7.70</ecNumber>
        </recommendedName>
        <alternativeName>
            <fullName evidence="10">D-glycero-beta-D-manno-heptose 1-phosphate adenylyltransferase</fullName>
        </alternativeName>
    </domain>
</protein>
<dbReference type="RefSeq" id="WP_093257978.1">
    <property type="nucleotide sequence ID" value="NZ_FNKK01000002.1"/>
</dbReference>
<dbReference type="NCBIfam" id="TIGR02199">
    <property type="entry name" value="rfaE_dom_II"/>
    <property type="match status" value="1"/>
</dbReference>
<dbReference type="Pfam" id="PF01467">
    <property type="entry name" value="CTP_transf_like"/>
    <property type="match status" value="1"/>
</dbReference>
<feature type="region of interest" description="Cytidylyltransferase" evidence="10">
    <location>
        <begin position="346"/>
        <end position="497"/>
    </location>
</feature>
<evidence type="ECO:0000313" key="14">
    <source>
        <dbReference type="EMBL" id="SDQ51967.1"/>
    </source>
</evidence>
<gene>
    <name evidence="10" type="primary">hldE</name>
    <name evidence="14" type="ORF">SAMN04489764_0992</name>
</gene>
<name>A0A1H1BJ84_9ACTN</name>
<comment type="catalytic activity">
    <reaction evidence="9 10">
        <text>D-glycero-beta-D-manno-heptose 1-phosphate + ATP + H(+) = ADP-D-glycero-beta-D-manno-heptose + diphosphate</text>
        <dbReference type="Rhea" id="RHEA:27465"/>
        <dbReference type="ChEBI" id="CHEBI:15378"/>
        <dbReference type="ChEBI" id="CHEBI:30616"/>
        <dbReference type="ChEBI" id="CHEBI:33019"/>
        <dbReference type="ChEBI" id="CHEBI:59967"/>
        <dbReference type="ChEBI" id="CHEBI:61593"/>
        <dbReference type="EC" id="2.7.7.70"/>
    </reaction>
</comment>
<sequence>MDDAAGRPGVDAVVVGDVMLDSWLRGPVRRVAAEGPVPVVDVDTAEEAPGGAGNTAANLAALGARVRLVGVVGDDRRGGRLARLLAERGVTAELVTAPGRRTTLKRRLLAGGQLVARYDEEDHAPLPDAVEREVLDRLARVLPGADVVVACDYSAGVCTGAVRRTLARHRPLVVDAHAVAPWREAAPTVVLPNYAEALRLLGEERDGRGNADRVGFLLSRSARLLETTAADMVITTLDGDGTLLHRRGREPYRTYAEPVPDHLTAGAGDSYTAAFALWLAEGAAPEEAARAGQAAAAVVVRRPGTATCSHEEVVRRMRPRDGVVQEPERLAQRLDEYRRRGRRIVFTNGCFDVLHRGHVFYLEQARELGDVLVVAVNSDASVARLKGAGRPINPCRDRMSVLAALTPVDYVTCFEEDTPARLLRMFRPHLYVKGGDYTPEMLPETPLVRALGGEVRVLGYLPDHSTTAVIERARTADGRARPAAARRRGRTGPGMPA</sequence>
<dbReference type="PROSITE" id="PS00583">
    <property type="entry name" value="PFKB_KINASES_1"/>
    <property type="match status" value="1"/>
</dbReference>
<evidence type="ECO:0000256" key="9">
    <source>
        <dbReference type="ARBA" id="ARBA00047428"/>
    </source>
</evidence>
<comment type="subunit">
    <text evidence="10">Homodimer.</text>
</comment>
<keyword evidence="15" id="KW-1185">Reference proteome</keyword>
<dbReference type="InterPro" id="IPR023030">
    <property type="entry name" value="Bifunc_HldE"/>
</dbReference>
<dbReference type="InterPro" id="IPR002173">
    <property type="entry name" value="Carboh/pur_kinase_PfkB_CS"/>
</dbReference>
<dbReference type="UniPathway" id="UPA00958"/>
<dbReference type="EMBL" id="FNKK01000002">
    <property type="protein sequence ID" value="SDQ51967.1"/>
    <property type="molecule type" value="Genomic_DNA"/>
</dbReference>
<dbReference type="UniPathway" id="UPA00356">
    <property type="reaction ID" value="UER00437"/>
</dbReference>
<dbReference type="EC" id="2.7.7.70" evidence="10"/>
<dbReference type="Gene3D" id="3.40.1190.20">
    <property type="match status" value="1"/>
</dbReference>
<keyword evidence="7 10" id="KW-0511">Multifunctional enzyme</keyword>
<feature type="active site" evidence="10">
    <location>
        <position position="269"/>
    </location>
</feature>
<evidence type="ECO:0000259" key="13">
    <source>
        <dbReference type="Pfam" id="PF01467"/>
    </source>
</evidence>
<dbReference type="GO" id="GO:0005524">
    <property type="term" value="F:ATP binding"/>
    <property type="evidence" value="ECO:0007669"/>
    <property type="project" value="UniProtKB-UniRule"/>
</dbReference>
<comment type="function">
    <text evidence="10">Catalyzes the phosphorylation of D-glycero-D-manno-heptose 7-phosphate at the C-1 position to selectively form D-glycero-beta-D-manno-heptose-1,7-bisphosphate.</text>
</comment>
<dbReference type="GO" id="GO:0033785">
    <property type="term" value="F:heptose 7-phosphate kinase activity"/>
    <property type="evidence" value="ECO:0007669"/>
    <property type="project" value="UniProtKB-UniRule"/>
</dbReference>
<comment type="similarity">
    <text evidence="10">In the N-terminal section; belongs to the carbohydrate kinase PfkB family.</text>
</comment>
<dbReference type="EC" id="2.7.1.167" evidence="10"/>
<evidence type="ECO:0000256" key="7">
    <source>
        <dbReference type="ARBA" id="ARBA00023268"/>
    </source>
</evidence>
<dbReference type="Pfam" id="PF00294">
    <property type="entry name" value="PfkB"/>
    <property type="match status" value="1"/>
</dbReference>
<dbReference type="InterPro" id="IPR011611">
    <property type="entry name" value="PfkB_dom"/>
</dbReference>
<keyword evidence="6 10" id="KW-0067">ATP-binding</keyword>
<evidence type="ECO:0000256" key="8">
    <source>
        <dbReference type="ARBA" id="ARBA00023277"/>
    </source>
</evidence>
<keyword evidence="8 10" id="KW-0119">Carbohydrate metabolism</keyword>